<evidence type="ECO:0000313" key="6">
    <source>
        <dbReference type="EMBL" id="MBA2945217.1"/>
    </source>
</evidence>
<dbReference type="PROSITE" id="PS51470">
    <property type="entry name" value="FG_GAP"/>
    <property type="match status" value="2"/>
</dbReference>
<dbReference type="InterPro" id="IPR013517">
    <property type="entry name" value="FG-GAP"/>
</dbReference>
<keyword evidence="4" id="KW-0325">Glycoprotein</keyword>
<dbReference type="InterPro" id="IPR013519">
    <property type="entry name" value="Int_alpha_beta-p"/>
</dbReference>
<dbReference type="Gene3D" id="2.130.10.130">
    <property type="entry name" value="Integrin alpha, N-terminal"/>
    <property type="match status" value="4"/>
</dbReference>
<dbReference type="RefSeq" id="WP_181656150.1">
    <property type="nucleotide sequence ID" value="NZ_JACEHE010000002.1"/>
</dbReference>
<dbReference type="PANTHER" id="PTHR23221">
    <property type="entry name" value="GLYCOSYLPHOSPHATIDYLINOSITOL PHOSPHOLIPASE D"/>
    <property type="match status" value="1"/>
</dbReference>
<dbReference type="SUPFAM" id="SSF69318">
    <property type="entry name" value="Integrin alpha N-terminal domain"/>
    <property type="match status" value="1"/>
</dbReference>
<protein>
    <submittedName>
        <fullName evidence="6">FG-GAP repeat protein</fullName>
    </submittedName>
</protein>
<keyword evidence="1 5" id="KW-0732">Signal</keyword>
<dbReference type="Proteomes" id="UP000545761">
    <property type="component" value="Unassembled WGS sequence"/>
</dbReference>
<accession>A0A7W0DHP5</accession>
<dbReference type="Pfam" id="PF01839">
    <property type="entry name" value="FG-GAP"/>
    <property type="match status" value="3"/>
</dbReference>
<dbReference type="GO" id="GO:0016787">
    <property type="term" value="F:hydrolase activity"/>
    <property type="evidence" value="ECO:0007669"/>
    <property type="project" value="UniProtKB-KW"/>
</dbReference>
<evidence type="ECO:0000313" key="7">
    <source>
        <dbReference type="Proteomes" id="UP000545761"/>
    </source>
</evidence>
<reference evidence="6 7" key="1">
    <citation type="submission" date="2020-07" db="EMBL/GenBank/DDBJ databases">
        <title>Streptomyces isolated from Indian soil.</title>
        <authorList>
            <person name="Mandal S."/>
            <person name="Maiti P.K."/>
        </authorList>
    </citation>
    <scope>NUCLEOTIDE SEQUENCE [LARGE SCALE GENOMIC DNA]</scope>
    <source>
        <strain evidence="6 7">PSKA28</strain>
    </source>
</reference>
<dbReference type="SMART" id="SM00191">
    <property type="entry name" value="Int_alpha"/>
    <property type="match status" value="5"/>
</dbReference>
<evidence type="ECO:0000256" key="4">
    <source>
        <dbReference type="ARBA" id="ARBA00023180"/>
    </source>
</evidence>
<sequence>MRRTTTAALTAALLAAGLVPLTLAAPAAHAATTVAKDDFNGDGYRDLALGNEGATVGGKTKAGAVVVIWGSATGLDPARRTVVSQNSAGIPGAAETSDFFGRDITTVDLNKDGYADVLANAPGENDGDYNGTFTVLWGSASGLTSGSAYRNPKYKDRGFADDIAVGDFNADGRQDVVAVDGDNIWYLRGPFTKSGSRGTATNFDPIDGENISPDIVVSGKVTKDGIADFAVLGLDWDTDSNRVWFYKGGSGGPTKTKKVSLPASASLMEASGTIADFDKNGYGDLAVGGRRSGTGGAVYVLPGTSTGPSSSVKTISQSTSGVPGTREFGDYFGSDVSAADANGDGYPDLAVGVASEAIGDTETPAGGVTVLRGSSSGLTGNNARMYDYATTGVDGEPTDYAWFGESVLLRDFTRDGRAELIASAPEAGRLHILPGTSSGPTGTGSLMLTTEVLGLESLTNFWAELAD</sequence>
<comment type="caution">
    <text evidence="6">The sequence shown here is derived from an EMBL/GenBank/DDBJ whole genome shotgun (WGS) entry which is preliminary data.</text>
</comment>
<gene>
    <name evidence="6" type="ORF">H1D24_05095</name>
</gene>
<organism evidence="6 7">
    <name type="scientific">Streptomyces himalayensis subsp. himalayensis</name>
    <dbReference type="NCBI Taxonomy" id="2756131"/>
    <lineage>
        <taxon>Bacteria</taxon>
        <taxon>Bacillati</taxon>
        <taxon>Actinomycetota</taxon>
        <taxon>Actinomycetes</taxon>
        <taxon>Kitasatosporales</taxon>
        <taxon>Streptomycetaceae</taxon>
        <taxon>Streptomyces</taxon>
        <taxon>Streptomyces himalayensis</taxon>
    </lineage>
</organism>
<dbReference type="InterPro" id="IPR028994">
    <property type="entry name" value="Integrin_alpha_N"/>
</dbReference>
<keyword evidence="2" id="KW-0677">Repeat</keyword>
<name>A0A7W0DHP5_9ACTN</name>
<dbReference type="AlphaFoldDB" id="A0A7W0DHP5"/>
<feature type="chain" id="PRO_5030769716" evidence="5">
    <location>
        <begin position="31"/>
        <end position="467"/>
    </location>
</feature>
<evidence type="ECO:0000256" key="5">
    <source>
        <dbReference type="SAM" id="SignalP"/>
    </source>
</evidence>
<proteinExistence type="predicted"/>
<evidence type="ECO:0000256" key="1">
    <source>
        <dbReference type="ARBA" id="ARBA00022729"/>
    </source>
</evidence>
<dbReference type="EMBL" id="JACEHE010000002">
    <property type="protein sequence ID" value="MBA2945217.1"/>
    <property type="molecule type" value="Genomic_DNA"/>
</dbReference>
<feature type="signal peptide" evidence="5">
    <location>
        <begin position="1"/>
        <end position="30"/>
    </location>
</feature>
<evidence type="ECO:0000256" key="2">
    <source>
        <dbReference type="ARBA" id="ARBA00022737"/>
    </source>
</evidence>
<dbReference type="PANTHER" id="PTHR23221:SF7">
    <property type="entry name" value="PHOSPHATIDYLINOSITOL-GLYCAN-SPECIFIC PHOSPHOLIPASE D"/>
    <property type="match status" value="1"/>
</dbReference>
<evidence type="ECO:0000256" key="3">
    <source>
        <dbReference type="ARBA" id="ARBA00022801"/>
    </source>
</evidence>
<keyword evidence="3" id="KW-0378">Hydrolase</keyword>